<dbReference type="InterPro" id="IPR009926">
    <property type="entry name" value="T3SS_YcgR_PilZN"/>
</dbReference>
<dbReference type="GO" id="GO:0035438">
    <property type="term" value="F:cyclic-di-GMP binding"/>
    <property type="evidence" value="ECO:0007669"/>
    <property type="project" value="InterPro"/>
</dbReference>
<name>A0A0A8X1S1_MESS1</name>
<dbReference type="Gene3D" id="2.40.10.220">
    <property type="entry name" value="predicted glycosyltransferase like domains"/>
    <property type="match status" value="1"/>
</dbReference>
<dbReference type="Pfam" id="PF12945">
    <property type="entry name" value="PilZNR"/>
    <property type="match status" value="1"/>
</dbReference>
<dbReference type="OrthoDB" id="1951449at2"/>
<sequence>MIKIGDNIILEHKYSDSFEQYKCKLVERKGNDLYIDYPVNLNTNRTVFLLEGTPLKANFVTESGSHYYFDTEVKGRIKLNIPMVILSYPGKERLIKIQRRQFVRVETSVDVAVYSGKGEFAPFTTVTDDVSAGGAALLIGKNSSLKQGMEIECWFVLPMQNGEFEYRKFRGRVVRIIDGQGHMNKASVQFFDSSGTDRQVLLRFCFERQLEMKKKGLPV</sequence>
<evidence type="ECO:0000259" key="1">
    <source>
        <dbReference type="Pfam" id="PF07238"/>
    </source>
</evidence>
<feature type="domain" description="Type III secretion system flagellar brake protein YcgR PilZN" evidence="2">
    <location>
        <begin position="3"/>
        <end position="89"/>
    </location>
</feature>
<evidence type="ECO:0000259" key="2">
    <source>
        <dbReference type="Pfam" id="PF12945"/>
    </source>
</evidence>
<evidence type="ECO:0000313" key="3">
    <source>
        <dbReference type="EMBL" id="GAM13868.1"/>
    </source>
</evidence>
<gene>
    <name evidence="3" type="ORF">SAMD00020551_2015</name>
</gene>
<reference evidence="3 4" key="1">
    <citation type="submission" date="2013-06" db="EMBL/GenBank/DDBJ databases">
        <title>Whole genome shotgun sequence of Bacillus selenatarsenatis SF-1.</title>
        <authorList>
            <person name="Kuroda M."/>
            <person name="Sei K."/>
            <person name="Yamashita M."/>
            <person name="Ike M."/>
        </authorList>
    </citation>
    <scope>NUCLEOTIDE SEQUENCE [LARGE SCALE GENOMIC DNA]</scope>
    <source>
        <strain evidence="3 4">SF-1</strain>
    </source>
</reference>
<comment type="caution">
    <text evidence="3">The sequence shown here is derived from an EMBL/GenBank/DDBJ whole genome shotgun (WGS) entry which is preliminary data.</text>
</comment>
<organism evidence="3 4">
    <name type="scientific">Mesobacillus selenatarsenatis (strain DSM 18680 / JCM 14380 / FERM P-15431 / SF-1)</name>
    <dbReference type="NCBI Taxonomy" id="1321606"/>
    <lineage>
        <taxon>Bacteria</taxon>
        <taxon>Bacillati</taxon>
        <taxon>Bacillota</taxon>
        <taxon>Bacilli</taxon>
        <taxon>Bacillales</taxon>
        <taxon>Bacillaceae</taxon>
        <taxon>Mesobacillus</taxon>
    </lineage>
</organism>
<proteinExistence type="predicted"/>
<dbReference type="InterPro" id="IPR009875">
    <property type="entry name" value="PilZ_domain"/>
</dbReference>
<evidence type="ECO:0008006" key="5">
    <source>
        <dbReference type="Google" id="ProtNLM"/>
    </source>
</evidence>
<dbReference type="SUPFAM" id="SSF141371">
    <property type="entry name" value="PilZ domain-like"/>
    <property type="match status" value="1"/>
</dbReference>
<evidence type="ECO:0000313" key="4">
    <source>
        <dbReference type="Proteomes" id="UP000031014"/>
    </source>
</evidence>
<feature type="domain" description="PilZ" evidence="1">
    <location>
        <begin position="98"/>
        <end position="207"/>
    </location>
</feature>
<dbReference type="EMBL" id="BASE01000043">
    <property type="protein sequence ID" value="GAM13868.1"/>
    <property type="molecule type" value="Genomic_DNA"/>
</dbReference>
<dbReference type="RefSeq" id="WP_041965684.1">
    <property type="nucleotide sequence ID" value="NZ_BASE01000043.1"/>
</dbReference>
<dbReference type="AlphaFoldDB" id="A0A0A8X1S1"/>
<accession>A0A0A8X1S1</accession>
<dbReference type="STRING" id="1321606.SAMD00020551_2015"/>
<protein>
    <recommendedName>
        <fullName evidence="5">Flagellar protein</fullName>
    </recommendedName>
</protein>
<dbReference type="Proteomes" id="UP000031014">
    <property type="component" value="Unassembled WGS sequence"/>
</dbReference>
<dbReference type="Pfam" id="PF07238">
    <property type="entry name" value="PilZ"/>
    <property type="match status" value="1"/>
</dbReference>
<keyword evidence="4" id="KW-1185">Reference proteome</keyword>